<protein>
    <recommendedName>
        <fullName evidence="7">Ig-like domain-containing protein</fullName>
    </recommendedName>
</protein>
<dbReference type="GO" id="GO:0050839">
    <property type="term" value="F:cell adhesion molecule binding"/>
    <property type="evidence" value="ECO:0007669"/>
    <property type="project" value="TreeGrafter"/>
</dbReference>
<accession>A0A177BCM7</accession>
<organism evidence="8 9">
    <name type="scientific">Intoshia linei</name>
    <dbReference type="NCBI Taxonomy" id="1819745"/>
    <lineage>
        <taxon>Eukaryota</taxon>
        <taxon>Metazoa</taxon>
        <taxon>Spiralia</taxon>
        <taxon>Lophotrochozoa</taxon>
        <taxon>Mesozoa</taxon>
        <taxon>Orthonectida</taxon>
        <taxon>Rhopaluridae</taxon>
        <taxon>Intoshia</taxon>
    </lineage>
</organism>
<dbReference type="EMBL" id="LWCA01000012">
    <property type="protein sequence ID" value="OAF71960.1"/>
    <property type="molecule type" value="Genomic_DNA"/>
</dbReference>
<evidence type="ECO:0000256" key="4">
    <source>
        <dbReference type="ARBA" id="ARBA00023180"/>
    </source>
</evidence>
<dbReference type="Proteomes" id="UP000078046">
    <property type="component" value="Unassembled WGS sequence"/>
</dbReference>
<keyword evidence="5" id="KW-0393">Immunoglobulin domain</keyword>
<dbReference type="InterPro" id="IPR007110">
    <property type="entry name" value="Ig-like_dom"/>
</dbReference>
<evidence type="ECO:0000256" key="5">
    <source>
        <dbReference type="ARBA" id="ARBA00023319"/>
    </source>
</evidence>
<keyword evidence="6" id="KW-0812">Transmembrane</keyword>
<proteinExistence type="predicted"/>
<evidence type="ECO:0000313" key="8">
    <source>
        <dbReference type="EMBL" id="OAF71960.1"/>
    </source>
</evidence>
<comment type="caution">
    <text evidence="8">The sequence shown here is derived from an EMBL/GenBank/DDBJ whole genome shotgun (WGS) entry which is preliminary data.</text>
</comment>
<name>A0A177BCM7_9BILA</name>
<dbReference type="Gene3D" id="2.60.40.10">
    <property type="entry name" value="Immunoglobulins"/>
    <property type="match status" value="3"/>
</dbReference>
<evidence type="ECO:0000256" key="6">
    <source>
        <dbReference type="SAM" id="Phobius"/>
    </source>
</evidence>
<dbReference type="InterPro" id="IPR013783">
    <property type="entry name" value="Ig-like_fold"/>
</dbReference>
<evidence type="ECO:0000259" key="7">
    <source>
        <dbReference type="PROSITE" id="PS50835"/>
    </source>
</evidence>
<evidence type="ECO:0000313" key="9">
    <source>
        <dbReference type="Proteomes" id="UP000078046"/>
    </source>
</evidence>
<dbReference type="PANTHER" id="PTHR11640">
    <property type="entry name" value="NEPHRIN"/>
    <property type="match status" value="1"/>
</dbReference>
<dbReference type="InterPro" id="IPR036179">
    <property type="entry name" value="Ig-like_dom_sf"/>
</dbReference>
<dbReference type="Pfam" id="PF13927">
    <property type="entry name" value="Ig_3"/>
    <property type="match status" value="1"/>
</dbReference>
<feature type="transmembrane region" description="Helical" evidence="6">
    <location>
        <begin position="6"/>
        <end position="28"/>
    </location>
</feature>
<evidence type="ECO:0000256" key="2">
    <source>
        <dbReference type="ARBA" id="ARBA00023136"/>
    </source>
</evidence>
<keyword evidence="4" id="KW-0325">Glycoprotein</keyword>
<evidence type="ECO:0000256" key="3">
    <source>
        <dbReference type="ARBA" id="ARBA00023157"/>
    </source>
</evidence>
<keyword evidence="6" id="KW-1133">Transmembrane helix</keyword>
<dbReference type="InterPro" id="IPR036116">
    <property type="entry name" value="FN3_sf"/>
</dbReference>
<dbReference type="SUPFAM" id="SSF49265">
    <property type="entry name" value="Fibronectin type III"/>
    <property type="match status" value="1"/>
</dbReference>
<keyword evidence="2 6" id="KW-0472">Membrane</keyword>
<dbReference type="SMART" id="SM00409">
    <property type="entry name" value="IG"/>
    <property type="match status" value="2"/>
</dbReference>
<dbReference type="OrthoDB" id="152385at2759"/>
<dbReference type="AlphaFoldDB" id="A0A177BCM7"/>
<keyword evidence="3" id="KW-1015">Disulfide bond</keyword>
<keyword evidence="9" id="KW-1185">Reference proteome</keyword>
<dbReference type="InterPro" id="IPR003599">
    <property type="entry name" value="Ig_sub"/>
</dbReference>
<comment type="subcellular location">
    <subcellularLocation>
        <location evidence="1">Membrane</location>
        <topology evidence="1">Single-pass type I membrane protein</topology>
    </subcellularLocation>
</comment>
<dbReference type="InterPro" id="IPR051275">
    <property type="entry name" value="Cell_adhesion_signaling"/>
</dbReference>
<dbReference type="PROSITE" id="PS50835">
    <property type="entry name" value="IG_LIKE"/>
    <property type="match status" value="2"/>
</dbReference>
<feature type="domain" description="Ig-like" evidence="7">
    <location>
        <begin position="19"/>
        <end position="108"/>
    </location>
</feature>
<gene>
    <name evidence="8" type="ORF">A3Q56_00251</name>
</gene>
<dbReference type="PANTHER" id="PTHR11640:SF31">
    <property type="entry name" value="IRREGULAR CHIASM C-ROUGHEST PROTEIN-RELATED"/>
    <property type="match status" value="1"/>
</dbReference>
<sequence>MSSLNLSHILWTIVIFINPFISSVMYSIRLNAKSFDISPKEATIKLGNSATFNCSFTNINSKLITWIDPNGVTISSNKSNRFIVKIHETYSLLHIKNTQIQDKGLYVCIYDEMMNNAAKCNLNFKKETKIVNEELIKGDKRMLSCRDSDENDDLVWYFNDQVVPVPARIINIIGTTVLENTLAKLKCVATGSAPLILKWLMKDGSINFGTNEHGTDKANVTISVEYPPIIAKSNLIKYIWKNHISSFDCNYKSNPDSKVNCISEEYLQRLSGDYECSVKNRHGNNTQTYTLLIAEKPDILSNITIQKFQSGVIELTISSTNITGHLKLQKYLVEYRKYNETNEVNKYFNLTFKNQKWKKIEFAPNEKIRLYNFDAKTEYDIRMYAISAAGMGNAVCFRLITNNNYIPSMLGKYRTRTYHSWFNDLTIIISAIIGASFLIEKQKSFKNKNSKLRLEDNFNCNNVNQNGKKNEMQNLLIYKNGNIKCNTRKSNGKCETMTHKSLDKINNELKNGANSDKYHTENKLNKNLNNNVILHCNNEYCTLGRQNKIYSNRSNLQIINTDGFKKNRNKDNEEIYSVSKKMGHPVTNHYNSAHQTPIRSFKNTENSYSNITDYVENQDNGYSEIIEGYMSDSETKAFKIKIPSFYQIKNLPT</sequence>
<evidence type="ECO:0000256" key="1">
    <source>
        <dbReference type="ARBA" id="ARBA00004479"/>
    </source>
</evidence>
<dbReference type="SUPFAM" id="SSF48726">
    <property type="entry name" value="Immunoglobulin"/>
    <property type="match status" value="2"/>
</dbReference>
<dbReference type="GO" id="GO:0005911">
    <property type="term" value="C:cell-cell junction"/>
    <property type="evidence" value="ECO:0007669"/>
    <property type="project" value="TreeGrafter"/>
</dbReference>
<reference evidence="8 9" key="1">
    <citation type="submission" date="2016-04" db="EMBL/GenBank/DDBJ databases">
        <title>The genome of Intoshia linei affirms orthonectids as highly simplified spiralians.</title>
        <authorList>
            <person name="Mikhailov K.V."/>
            <person name="Slusarev G.S."/>
            <person name="Nikitin M.A."/>
            <person name="Logacheva M.D."/>
            <person name="Penin A."/>
            <person name="Aleoshin V."/>
            <person name="Panchin Y.V."/>
        </authorList>
    </citation>
    <scope>NUCLEOTIDE SEQUENCE [LARGE SCALE GENOMIC DNA]</scope>
    <source>
        <strain evidence="8">Intl2013</strain>
        <tissue evidence="8">Whole animal</tissue>
    </source>
</reference>
<feature type="domain" description="Ig-like" evidence="7">
    <location>
        <begin position="166"/>
        <end position="292"/>
    </location>
</feature>
<dbReference type="GO" id="GO:0098609">
    <property type="term" value="P:cell-cell adhesion"/>
    <property type="evidence" value="ECO:0007669"/>
    <property type="project" value="TreeGrafter"/>
</dbReference>
<dbReference type="GO" id="GO:0005886">
    <property type="term" value="C:plasma membrane"/>
    <property type="evidence" value="ECO:0007669"/>
    <property type="project" value="TreeGrafter"/>
</dbReference>